<dbReference type="Proteomes" id="UP000775213">
    <property type="component" value="Unassembled WGS sequence"/>
</dbReference>
<keyword evidence="7" id="KW-0418">Kinase</keyword>
<dbReference type="InterPro" id="IPR004041">
    <property type="entry name" value="NAF_dom"/>
</dbReference>
<dbReference type="Pfam" id="PF03822">
    <property type="entry name" value="NAF"/>
    <property type="match status" value="1"/>
</dbReference>
<dbReference type="SMART" id="SM00220">
    <property type="entry name" value="S_TKc"/>
    <property type="match status" value="1"/>
</dbReference>
<evidence type="ECO:0000256" key="2">
    <source>
        <dbReference type="ARBA" id="ARBA00006234"/>
    </source>
</evidence>
<feature type="binding site" evidence="13">
    <location>
        <position position="54"/>
    </location>
    <ligand>
        <name>ATP</name>
        <dbReference type="ChEBI" id="CHEBI:30616"/>
    </ligand>
</feature>
<dbReference type="InterPro" id="IPR000719">
    <property type="entry name" value="Prot_kinase_dom"/>
</dbReference>
<evidence type="ECO:0000256" key="4">
    <source>
        <dbReference type="ARBA" id="ARBA00022527"/>
    </source>
</evidence>
<dbReference type="PROSITE" id="PS00107">
    <property type="entry name" value="PROTEIN_KINASE_ATP"/>
    <property type="match status" value="1"/>
</dbReference>
<dbReference type="AlphaFoldDB" id="A0AAV7GHB5"/>
<proteinExistence type="inferred from homology"/>
<dbReference type="GO" id="GO:0005524">
    <property type="term" value="F:ATP binding"/>
    <property type="evidence" value="ECO:0007669"/>
    <property type="project" value="UniProtKB-UniRule"/>
</dbReference>
<evidence type="ECO:0000256" key="10">
    <source>
        <dbReference type="ARBA" id="ARBA00047899"/>
    </source>
</evidence>
<keyword evidence="8 13" id="KW-0067">ATP-binding</keyword>
<evidence type="ECO:0000256" key="14">
    <source>
        <dbReference type="RuleBase" id="RU000304"/>
    </source>
</evidence>
<dbReference type="PROSITE" id="PS00108">
    <property type="entry name" value="PROTEIN_KINASE_ST"/>
    <property type="match status" value="1"/>
</dbReference>
<dbReference type="Gene3D" id="3.30.310.80">
    <property type="entry name" value="Kinase associated domain 1, KA1"/>
    <property type="match status" value="1"/>
</dbReference>
<dbReference type="FunFam" id="3.30.200.20:FF:000042">
    <property type="entry name" value="Aurora kinase A"/>
    <property type="match status" value="1"/>
</dbReference>
<comment type="catalytic activity">
    <reaction evidence="11">
        <text>L-seryl-[protein] + ATP = O-phospho-L-seryl-[protein] + ADP + H(+)</text>
        <dbReference type="Rhea" id="RHEA:17989"/>
        <dbReference type="Rhea" id="RHEA-COMP:9863"/>
        <dbReference type="Rhea" id="RHEA-COMP:11604"/>
        <dbReference type="ChEBI" id="CHEBI:15378"/>
        <dbReference type="ChEBI" id="CHEBI:29999"/>
        <dbReference type="ChEBI" id="CHEBI:30616"/>
        <dbReference type="ChEBI" id="CHEBI:83421"/>
        <dbReference type="ChEBI" id="CHEBI:456216"/>
        <dbReference type="EC" id="2.7.11.1"/>
    </reaction>
</comment>
<comment type="caution">
    <text evidence="17">The sequence shown here is derived from an EMBL/GenBank/DDBJ whole genome shotgun (WGS) entry which is preliminary data.</text>
</comment>
<evidence type="ECO:0000256" key="5">
    <source>
        <dbReference type="ARBA" id="ARBA00022679"/>
    </source>
</evidence>
<dbReference type="Gene3D" id="1.10.510.10">
    <property type="entry name" value="Transferase(Phosphotransferase) domain 1"/>
    <property type="match status" value="1"/>
</dbReference>
<organism evidence="17 18">
    <name type="scientific">Dendrobium chrysotoxum</name>
    <name type="common">Orchid</name>
    <dbReference type="NCBI Taxonomy" id="161865"/>
    <lineage>
        <taxon>Eukaryota</taxon>
        <taxon>Viridiplantae</taxon>
        <taxon>Streptophyta</taxon>
        <taxon>Embryophyta</taxon>
        <taxon>Tracheophyta</taxon>
        <taxon>Spermatophyta</taxon>
        <taxon>Magnoliopsida</taxon>
        <taxon>Liliopsida</taxon>
        <taxon>Asparagales</taxon>
        <taxon>Orchidaceae</taxon>
        <taxon>Epidendroideae</taxon>
        <taxon>Malaxideae</taxon>
        <taxon>Dendrobiinae</taxon>
        <taxon>Dendrobium</taxon>
    </lineage>
</organism>
<keyword evidence="6 13" id="KW-0547">Nucleotide-binding</keyword>
<evidence type="ECO:0000256" key="6">
    <source>
        <dbReference type="ARBA" id="ARBA00022741"/>
    </source>
</evidence>
<dbReference type="EC" id="2.7.11.1" evidence="3"/>
<comment type="similarity">
    <text evidence="2">Belongs to the protein kinase superfamily. CAMK Ser/Thr protein kinase family. SNF1 subfamily.</text>
</comment>
<dbReference type="Pfam" id="PF00069">
    <property type="entry name" value="Pkinase"/>
    <property type="match status" value="1"/>
</dbReference>
<dbReference type="InterPro" id="IPR011009">
    <property type="entry name" value="Kinase-like_dom_sf"/>
</dbReference>
<accession>A0AAV7GHB5</accession>
<comment type="cofactor">
    <cofactor evidence="1">
        <name>Mn(2+)</name>
        <dbReference type="ChEBI" id="CHEBI:29035"/>
    </cofactor>
</comment>
<evidence type="ECO:0000313" key="18">
    <source>
        <dbReference type="Proteomes" id="UP000775213"/>
    </source>
</evidence>
<dbReference type="FunFam" id="1.10.510.10:FF:000303">
    <property type="entry name" value="Non-specific serine/threonine protein kinase"/>
    <property type="match status" value="1"/>
</dbReference>
<protein>
    <recommendedName>
        <fullName evidence="3">non-specific serine/threonine protein kinase</fullName>
        <ecNumber evidence="3">2.7.11.1</ecNumber>
    </recommendedName>
</protein>
<name>A0AAV7GHB5_DENCH</name>
<evidence type="ECO:0000256" key="11">
    <source>
        <dbReference type="ARBA" id="ARBA00048679"/>
    </source>
</evidence>
<comment type="function">
    <text evidence="12">CIPK serine-threonine protein kinases interact with CBL proteins. Binding of a CBL protein to the regulatory NAF domain of CIPK protein lead to the activation of the kinase in a calcium-dependent manner.</text>
</comment>
<reference evidence="17 18" key="1">
    <citation type="journal article" date="2021" name="Hortic Res">
        <title>Chromosome-scale assembly of the Dendrobium chrysotoxum genome enhances the understanding of orchid evolution.</title>
        <authorList>
            <person name="Zhang Y."/>
            <person name="Zhang G.Q."/>
            <person name="Zhang D."/>
            <person name="Liu X.D."/>
            <person name="Xu X.Y."/>
            <person name="Sun W.H."/>
            <person name="Yu X."/>
            <person name="Zhu X."/>
            <person name="Wang Z.W."/>
            <person name="Zhao X."/>
            <person name="Zhong W.Y."/>
            <person name="Chen H."/>
            <person name="Yin W.L."/>
            <person name="Huang T."/>
            <person name="Niu S.C."/>
            <person name="Liu Z.J."/>
        </authorList>
    </citation>
    <scope>NUCLEOTIDE SEQUENCE [LARGE SCALE GENOMIC DNA]</scope>
    <source>
        <strain evidence="17">Lindl</strain>
    </source>
</reference>
<evidence type="ECO:0000313" key="17">
    <source>
        <dbReference type="EMBL" id="KAH0454862.1"/>
    </source>
</evidence>
<evidence type="ECO:0000256" key="9">
    <source>
        <dbReference type="ARBA" id="ARBA00023211"/>
    </source>
</evidence>
<comment type="catalytic activity">
    <reaction evidence="10">
        <text>L-threonyl-[protein] + ATP = O-phospho-L-threonyl-[protein] + ADP + H(+)</text>
        <dbReference type="Rhea" id="RHEA:46608"/>
        <dbReference type="Rhea" id="RHEA-COMP:11060"/>
        <dbReference type="Rhea" id="RHEA-COMP:11605"/>
        <dbReference type="ChEBI" id="CHEBI:15378"/>
        <dbReference type="ChEBI" id="CHEBI:30013"/>
        <dbReference type="ChEBI" id="CHEBI:30616"/>
        <dbReference type="ChEBI" id="CHEBI:61977"/>
        <dbReference type="ChEBI" id="CHEBI:456216"/>
        <dbReference type="EC" id="2.7.11.1"/>
    </reaction>
</comment>
<evidence type="ECO:0000256" key="1">
    <source>
        <dbReference type="ARBA" id="ARBA00001936"/>
    </source>
</evidence>
<evidence type="ECO:0000256" key="13">
    <source>
        <dbReference type="PROSITE-ProRule" id="PRU10141"/>
    </source>
</evidence>
<keyword evidence="9" id="KW-0464">Manganese</keyword>
<dbReference type="EMBL" id="JAGFBR010000015">
    <property type="protein sequence ID" value="KAH0454862.1"/>
    <property type="molecule type" value="Genomic_DNA"/>
</dbReference>
<dbReference type="PROSITE" id="PS50011">
    <property type="entry name" value="PROTEIN_KINASE_DOM"/>
    <property type="match status" value="1"/>
</dbReference>
<evidence type="ECO:0000259" key="16">
    <source>
        <dbReference type="PROSITE" id="PS50816"/>
    </source>
</evidence>
<evidence type="ECO:0000256" key="12">
    <source>
        <dbReference type="ARBA" id="ARBA00058225"/>
    </source>
</evidence>
<dbReference type="PANTHER" id="PTHR43895">
    <property type="entry name" value="CALCIUM/CALMODULIN-DEPENDENT PROTEIN KINASE KINASE-RELATED"/>
    <property type="match status" value="1"/>
</dbReference>
<evidence type="ECO:0000256" key="7">
    <source>
        <dbReference type="ARBA" id="ARBA00022777"/>
    </source>
</evidence>
<dbReference type="CDD" id="cd12195">
    <property type="entry name" value="CIPK_C"/>
    <property type="match status" value="1"/>
</dbReference>
<dbReference type="PANTHER" id="PTHR43895:SF151">
    <property type="entry name" value="CBL-INTERACTING SERINE_THREONINE-PROTEIN KINASE 11"/>
    <property type="match status" value="1"/>
</dbReference>
<feature type="domain" description="NAF" evidence="16">
    <location>
        <begin position="316"/>
        <end position="340"/>
    </location>
</feature>
<gene>
    <name evidence="17" type="ORF">IEQ34_016786</name>
</gene>
<keyword evidence="4 14" id="KW-0723">Serine/threonine-protein kinase</keyword>
<feature type="domain" description="Protein kinase" evidence="15">
    <location>
        <begin position="25"/>
        <end position="280"/>
    </location>
</feature>
<sequence length="450" mass="50450">MPDSNDQPLDELRWGGETKILLGKYELGRLLGCGASAKVYVARNLRTGQSMAIKCFSKLRISKSSFVGHIKREISILRCLRHPNIIHLHEVLASRSKIYMVLDLAKGGELFDRVSNAGQLPENLCRRYFQQLIAAVSYCHSRGVFHRDLKLENLLLDENGDLKVSDFGLSAISDQVQADGLFHTLCGTPAYVAPEILDKKGYSAAAVDLWSCGIILFVLVAGYLPFNDSSLIAMYRKIYNGEYHCPKWTSLELRDLIGRLLDKNPETRITVEEILAHPWFRKGLDENKLAKMGSFQEEVDADDEYYKISKAEAVDAEERQLNAFDIIGFSFGTDLSGLFDKQAERERYVSGEAPEVVLRRVEEAGRKEGLVVSRKGEKGRVGVALRGQSGNLVVGLEVYRLSDDLTVLEVQRDRFIDGGDRWAGEFWRAIPPGDRLTPVVKSVPRPAANR</sequence>
<dbReference type="GO" id="GO:0007165">
    <property type="term" value="P:signal transduction"/>
    <property type="evidence" value="ECO:0007669"/>
    <property type="project" value="InterPro"/>
</dbReference>
<dbReference type="GO" id="GO:0004674">
    <property type="term" value="F:protein serine/threonine kinase activity"/>
    <property type="evidence" value="ECO:0007669"/>
    <property type="project" value="UniProtKB-KW"/>
</dbReference>
<keyword evidence="5" id="KW-0808">Transferase</keyword>
<dbReference type="InterPro" id="IPR018451">
    <property type="entry name" value="NAF/FISL_domain"/>
</dbReference>
<evidence type="ECO:0000256" key="8">
    <source>
        <dbReference type="ARBA" id="ARBA00022840"/>
    </source>
</evidence>
<dbReference type="InterPro" id="IPR008271">
    <property type="entry name" value="Ser/Thr_kinase_AS"/>
</dbReference>
<evidence type="ECO:0000256" key="3">
    <source>
        <dbReference type="ARBA" id="ARBA00012513"/>
    </source>
</evidence>
<dbReference type="PROSITE" id="PS50816">
    <property type="entry name" value="NAF"/>
    <property type="match status" value="1"/>
</dbReference>
<keyword evidence="18" id="KW-1185">Reference proteome</keyword>
<dbReference type="InterPro" id="IPR017441">
    <property type="entry name" value="Protein_kinase_ATP_BS"/>
</dbReference>
<dbReference type="SUPFAM" id="SSF56112">
    <property type="entry name" value="Protein kinase-like (PK-like)"/>
    <property type="match status" value="1"/>
</dbReference>
<evidence type="ECO:0000259" key="15">
    <source>
        <dbReference type="PROSITE" id="PS50011"/>
    </source>
</evidence>